<dbReference type="Proteomes" id="UP000019494">
    <property type="component" value="Unassembled WGS sequence"/>
</dbReference>
<dbReference type="InterPro" id="IPR011701">
    <property type="entry name" value="MFS"/>
</dbReference>
<dbReference type="Pfam" id="PF07690">
    <property type="entry name" value="MFS_1"/>
    <property type="match status" value="1"/>
</dbReference>
<dbReference type="CDD" id="cd06173">
    <property type="entry name" value="MFS_MefA_like"/>
    <property type="match status" value="1"/>
</dbReference>
<feature type="transmembrane region" description="Helical" evidence="6">
    <location>
        <begin position="293"/>
        <end position="313"/>
    </location>
</feature>
<keyword evidence="3 6" id="KW-0812">Transmembrane</keyword>
<name>W9GLG9_9MICO</name>
<gene>
    <name evidence="7" type="ORF">N864_13990</name>
</gene>
<evidence type="ECO:0000256" key="4">
    <source>
        <dbReference type="ARBA" id="ARBA00022989"/>
    </source>
</evidence>
<dbReference type="PANTHER" id="PTHR23513">
    <property type="entry name" value="INTEGRAL MEMBRANE EFFLUX PROTEIN-RELATED"/>
    <property type="match status" value="1"/>
</dbReference>
<evidence type="ECO:0000256" key="2">
    <source>
        <dbReference type="ARBA" id="ARBA00022475"/>
    </source>
</evidence>
<protein>
    <submittedName>
        <fullName evidence="7">MFS transporter</fullName>
    </submittedName>
</protein>
<keyword evidence="4 6" id="KW-1133">Transmembrane helix</keyword>
<dbReference type="AlphaFoldDB" id="W9GLG9"/>
<dbReference type="InterPro" id="IPR036259">
    <property type="entry name" value="MFS_trans_sf"/>
</dbReference>
<evidence type="ECO:0000256" key="3">
    <source>
        <dbReference type="ARBA" id="ARBA00022692"/>
    </source>
</evidence>
<keyword evidence="2" id="KW-1003">Cell membrane</keyword>
<sequence length="420" mass="43871">MTKDQGSAAPSLLAVLRVPKYLPVFLVSALSLWGDNIARITIAAIVFQRTESPLATATTLAVSLLPTVFGRSLLGPIVDRFPYKWVLVGAHLLRALCVAALMVLVAAQAELIVIFAVLFLLETIGGAAAASNMVLMTDLFADRRYYARAIGLNALSEQTNQAVGLAVGGALVTWLGAEVGLLADLGSFLVAALTILVVVEAKPVSGQRGRGVGGFVKDLRIAVGDMTHHPVLARFVLLSVIACVGIAAPEALAIPIAGDRWWSGLLMAAPVAGAVLGILLITRRDVHWQNNSLIPLAMLMPLPLIATILQPPFVVLAGLWFLSGMLQAFMVPLQATFTLVTPEALRGRIFSLAGAASVGAAGLSYLGAGWLAQHTGPAAAVTICAGLCLVLVALLGLRWPDVMVRQAVDAAYTSSTARAA</sequence>
<accession>W9GLG9</accession>
<dbReference type="OrthoDB" id="3227279at2"/>
<evidence type="ECO:0000313" key="7">
    <source>
        <dbReference type="EMBL" id="EWT06945.1"/>
    </source>
</evidence>
<dbReference type="PATRIC" id="fig|584657.3.peg.1101"/>
<reference evidence="8" key="1">
    <citation type="submission" date="2013-08" db="EMBL/GenBank/DDBJ databases">
        <title>Intrasporangium oryzae NRRL B-24470.</title>
        <authorList>
            <person name="Liu H."/>
            <person name="Wang G."/>
        </authorList>
    </citation>
    <scope>NUCLEOTIDE SEQUENCE [LARGE SCALE GENOMIC DNA]</scope>
    <source>
        <strain evidence="8">Q5-1</strain>
    </source>
</reference>
<evidence type="ECO:0000256" key="6">
    <source>
        <dbReference type="SAM" id="Phobius"/>
    </source>
</evidence>
<dbReference type="PANTHER" id="PTHR23513:SF11">
    <property type="entry name" value="STAPHYLOFERRIN A TRANSPORTER"/>
    <property type="match status" value="1"/>
</dbReference>
<dbReference type="SUPFAM" id="SSF103473">
    <property type="entry name" value="MFS general substrate transporter"/>
    <property type="match status" value="1"/>
</dbReference>
<evidence type="ECO:0000313" key="8">
    <source>
        <dbReference type="Proteomes" id="UP000019494"/>
    </source>
</evidence>
<comment type="subcellular location">
    <subcellularLocation>
        <location evidence="1">Cell membrane</location>
        <topology evidence="1">Multi-pass membrane protein</topology>
    </subcellularLocation>
</comment>
<dbReference type="GO" id="GO:0022857">
    <property type="term" value="F:transmembrane transporter activity"/>
    <property type="evidence" value="ECO:0007669"/>
    <property type="project" value="InterPro"/>
</dbReference>
<comment type="caution">
    <text evidence="7">The sequence shown here is derived from an EMBL/GenBank/DDBJ whole genome shotgun (WGS) entry which is preliminary data.</text>
</comment>
<feature type="transmembrane region" description="Helical" evidence="6">
    <location>
        <begin position="21"/>
        <end position="47"/>
    </location>
</feature>
<feature type="transmembrane region" description="Helical" evidence="6">
    <location>
        <begin position="231"/>
        <end position="249"/>
    </location>
</feature>
<organism evidence="7 8">
    <name type="scientific">Intrasporangium chromatireducens Q5-1</name>
    <dbReference type="NCBI Taxonomy" id="584657"/>
    <lineage>
        <taxon>Bacteria</taxon>
        <taxon>Bacillati</taxon>
        <taxon>Actinomycetota</taxon>
        <taxon>Actinomycetes</taxon>
        <taxon>Micrococcales</taxon>
        <taxon>Intrasporangiaceae</taxon>
        <taxon>Intrasporangium</taxon>
    </lineage>
</organism>
<evidence type="ECO:0000256" key="5">
    <source>
        <dbReference type="ARBA" id="ARBA00023136"/>
    </source>
</evidence>
<dbReference type="RefSeq" id="WP_034714373.1">
    <property type="nucleotide sequence ID" value="NZ_AWQS01000027.1"/>
</dbReference>
<feature type="transmembrane region" description="Helical" evidence="6">
    <location>
        <begin position="53"/>
        <end position="74"/>
    </location>
</feature>
<feature type="transmembrane region" description="Helical" evidence="6">
    <location>
        <begin position="86"/>
        <end position="106"/>
    </location>
</feature>
<feature type="transmembrane region" description="Helical" evidence="6">
    <location>
        <begin position="352"/>
        <end position="372"/>
    </location>
</feature>
<keyword evidence="8" id="KW-1185">Reference proteome</keyword>
<feature type="transmembrane region" description="Helical" evidence="6">
    <location>
        <begin position="261"/>
        <end position="281"/>
    </location>
</feature>
<feature type="transmembrane region" description="Helical" evidence="6">
    <location>
        <begin position="378"/>
        <end position="397"/>
    </location>
</feature>
<proteinExistence type="predicted"/>
<dbReference type="EMBL" id="AWQS01000027">
    <property type="protein sequence ID" value="EWT06945.1"/>
    <property type="molecule type" value="Genomic_DNA"/>
</dbReference>
<keyword evidence="5 6" id="KW-0472">Membrane</keyword>
<evidence type="ECO:0000256" key="1">
    <source>
        <dbReference type="ARBA" id="ARBA00004651"/>
    </source>
</evidence>
<dbReference type="GO" id="GO:0005886">
    <property type="term" value="C:plasma membrane"/>
    <property type="evidence" value="ECO:0007669"/>
    <property type="project" value="UniProtKB-SubCell"/>
</dbReference>
<feature type="transmembrane region" description="Helical" evidence="6">
    <location>
        <begin position="112"/>
        <end position="141"/>
    </location>
</feature>
<dbReference type="Gene3D" id="1.20.1250.20">
    <property type="entry name" value="MFS general substrate transporter like domains"/>
    <property type="match status" value="1"/>
</dbReference>
<feature type="transmembrane region" description="Helical" evidence="6">
    <location>
        <begin position="319"/>
        <end position="340"/>
    </location>
</feature>